<evidence type="ECO:0000313" key="5">
    <source>
        <dbReference type="Proteomes" id="UP001154078"/>
    </source>
</evidence>
<feature type="coiled-coil region" evidence="2">
    <location>
        <begin position="377"/>
        <end position="404"/>
    </location>
</feature>
<dbReference type="AlphaFoldDB" id="A0A9P0BD48"/>
<feature type="compositionally biased region" description="Basic and acidic residues" evidence="3">
    <location>
        <begin position="17"/>
        <end position="29"/>
    </location>
</feature>
<dbReference type="EMBL" id="OV121139">
    <property type="protein sequence ID" value="CAH0561787.1"/>
    <property type="molecule type" value="Genomic_DNA"/>
</dbReference>
<evidence type="ECO:0000256" key="3">
    <source>
        <dbReference type="SAM" id="MobiDB-lite"/>
    </source>
</evidence>
<proteinExistence type="inferred from homology"/>
<keyword evidence="2" id="KW-0175">Coiled coil</keyword>
<comment type="similarity">
    <text evidence="1">Belongs to the taxilin family.</text>
</comment>
<dbReference type="GO" id="GO:0019905">
    <property type="term" value="F:syntaxin binding"/>
    <property type="evidence" value="ECO:0007669"/>
    <property type="project" value="InterPro"/>
</dbReference>
<feature type="region of interest" description="Disordered" evidence="3">
    <location>
        <begin position="404"/>
        <end position="446"/>
    </location>
</feature>
<feature type="coiled-coil region" evidence="2">
    <location>
        <begin position="216"/>
        <end position="285"/>
    </location>
</feature>
<dbReference type="OrthoDB" id="425555at2759"/>
<keyword evidence="5" id="KW-1185">Reference proteome</keyword>
<dbReference type="PANTHER" id="PTHR16127:SF13">
    <property type="entry name" value="GH01188P"/>
    <property type="match status" value="1"/>
</dbReference>
<evidence type="ECO:0000256" key="2">
    <source>
        <dbReference type="SAM" id="Coils"/>
    </source>
</evidence>
<evidence type="ECO:0008006" key="6">
    <source>
        <dbReference type="Google" id="ProtNLM"/>
    </source>
</evidence>
<accession>A0A9P0BD48</accession>
<evidence type="ECO:0000313" key="4">
    <source>
        <dbReference type="EMBL" id="CAH0561787.1"/>
    </source>
</evidence>
<gene>
    <name evidence="4" type="ORF">MELIAE_LOCUS11115</name>
</gene>
<evidence type="ECO:0000256" key="1">
    <source>
        <dbReference type="ARBA" id="ARBA00009550"/>
    </source>
</evidence>
<feature type="coiled-coil region" evidence="2">
    <location>
        <begin position="67"/>
        <end position="127"/>
    </location>
</feature>
<protein>
    <recommendedName>
        <fullName evidence="6">Alpha-taxilin</fullName>
    </recommendedName>
</protein>
<name>A0A9P0BD48_BRAAE</name>
<dbReference type="Proteomes" id="UP001154078">
    <property type="component" value="Chromosome 8"/>
</dbReference>
<dbReference type="PANTHER" id="PTHR16127">
    <property type="entry name" value="TAXILIN"/>
    <property type="match status" value="1"/>
</dbReference>
<dbReference type="InterPro" id="IPR026183">
    <property type="entry name" value="Taxilin_fam"/>
</dbReference>
<dbReference type="Pfam" id="PF09728">
    <property type="entry name" value="Taxilin"/>
    <property type="match status" value="1"/>
</dbReference>
<organism evidence="4 5">
    <name type="scientific">Brassicogethes aeneus</name>
    <name type="common">Rape pollen beetle</name>
    <name type="synonym">Meligethes aeneus</name>
    <dbReference type="NCBI Taxonomy" id="1431903"/>
    <lineage>
        <taxon>Eukaryota</taxon>
        <taxon>Metazoa</taxon>
        <taxon>Ecdysozoa</taxon>
        <taxon>Arthropoda</taxon>
        <taxon>Hexapoda</taxon>
        <taxon>Insecta</taxon>
        <taxon>Pterygota</taxon>
        <taxon>Neoptera</taxon>
        <taxon>Endopterygota</taxon>
        <taxon>Coleoptera</taxon>
        <taxon>Polyphaga</taxon>
        <taxon>Cucujiformia</taxon>
        <taxon>Nitidulidae</taxon>
        <taxon>Meligethinae</taxon>
        <taxon>Brassicogethes</taxon>
    </lineage>
</organism>
<feature type="region of interest" description="Disordered" evidence="3">
    <location>
        <begin position="1"/>
        <end position="30"/>
    </location>
</feature>
<reference evidence="4" key="1">
    <citation type="submission" date="2021-12" db="EMBL/GenBank/DDBJ databases">
        <authorList>
            <person name="King R."/>
        </authorList>
    </citation>
    <scope>NUCLEOTIDE SEQUENCE</scope>
</reference>
<sequence length="446" mass="52284">MGDKSEKPLSTGTSKKKRDEKSSRRDPRSWENVTKHIINFSDEDKMKYISEKYVDMYNELRKVVKTFQNMEKSYTVLQKEKDQLQGEQTRSILAKATLESLCRELQKQNKQIKEENIQRLKEDEEKRKEVATKFTEKLNDISQMMEENKDKSWKLRDENIKMTTKLSDLHQQFKERDDNLAKMNKQMELSQQLSAAQIQKLEFELNTERQIWAKEKEILKTNLKISETNCKTLEETVADLKSHVEVYRGQYSDFETTMSKSNKIFENFKTEMSKMSKKVTLLEKESNQWKARYQAGASTLLEVSQLNQQQNFEIKRFEGRLATLSKLCRQLQIDRAAFLKQLKMNNIEPVESAVEEVQPEKPVIAEELITKPKKHPETKKEKELVKLKQDLEVLQEQLQNTILNEAAEKNGNSQKPEPENLPTEETTTETVDDNTKISEPADIQTD</sequence>